<evidence type="ECO:0000313" key="1">
    <source>
        <dbReference type="Proteomes" id="UP000887565"/>
    </source>
</evidence>
<sequence>MTKMFFKKYIQHRKLFQQIIELEIPYGTDMTFDDMVNDVDLLNSITICTTPKIICITFTQNGTNRQILIDTKDKVAMSLKVNPCQAGTYKMYVSQSRSSELSFYGQNCLTMAESNIVQNSPPILNQTSQAYIWMQCLKILNYKMSRTNLFWTSLSTMPYIFKPQGCIYEFCKELTPNGQLHDDMHFVLHAFRPVKETDPFKHDFAVEKVSITINCAWAAKH</sequence>
<organism evidence="1 2">
    <name type="scientific">Romanomermis culicivorax</name>
    <name type="common">Nematode worm</name>
    <dbReference type="NCBI Taxonomy" id="13658"/>
    <lineage>
        <taxon>Eukaryota</taxon>
        <taxon>Metazoa</taxon>
        <taxon>Ecdysozoa</taxon>
        <taxon>Nematoda</taxon>
        <taxon>Enoplea</taxon>
        <taxon>Dorylaimia</taxon>
        <taxon>Mermithida</taxon>
        <taxon>Mermithoidea</taxon>
        <taxon>Mermithidae</taxon>
        <taxon>Romanomermis</taxon>
    </lineage>
</organism>
<reference evidence="2" key="1">
    <citation type="submission" date="2022-11" db="UniProtKB">
        <authorList>
            <consortium name="WormBaseParasite"/>
        </authorList>
    </citation>
    <scope>IDENTIFICATION</scope>
</reference>
<name>A0A915JLJ4_ROMCU</name>
<evidence type="ECO:0000313" key="2">
    <source>
        <dbReference type="WBParaSite" id="nRc.2.0.1.t27050-RA"/>
    </source>
</evidence>
<proteinExistence type="predicted"/>
<accession>A0A915JLJ4</accession>
<dbReference type="Proteomes" id="UP000887565">
    <property type="component" value="Unplaced"/>
</dbReference>
<dbReference type="WBParaSite" id="nRc.2.0.1.t27050-RA">
    <property type="protein sequence ID" value="nRc.2.0.1.t27050-RA"/>
    <property type="gene ID" value="nRc.2.0.1.g27050"/>
</dbReference>
<dbReference type="AlphaFoldDB" id="A0A915JLJ4"/>
<keyword evidence="1" id="KW-1185">Reference proteome</keyword>
<protein>
    <submittedName>
        <fullName evidence="2">Uncharacterized protein</fullName>
    </submittedName>
</protein>